<dbReference type="AlphaFoldDB" id="M1BHI9"/>
<sequence>MVKEESHRNYQIRLHQLQEKFDRNELEHQRRHSEVAKVITQLKQELQRAMQCMLELDDSMEQQIQSVERFRHQERARLASDHLWTNKYAMWEEVSIAKRTRLGEGSG</sequence>
<name>M1BHI9_SOLTU</name>
<evidence type="ECO:0000313" key="1">
    <source>
        <dbReference type="EnsemblPlants" id="PGSC0003DMT400045349"/>
    </source>
</evidence>
<dbReference type="Gramene" id="PGSC0003DMT400045349">
    <property type="protein sequence ID" value="PGSC0003DMT400045349"/>
    <property type="gene ID" value="PGSC0003DMG400017598"/>
</dbReference>
<reference evidence="1" key="2">
    <citation type="submission" date="2015-06" db="UniProtKB">
        <authorList>
            <consortium name="EnsemblPlants"/>
        </authorList>
    </citation>
    <scope>IDENTIFICATION</scope>
    <source>
        <strain evidence="1">DM1-3 516 R44</strain>
    </source>
</reference>
<dbReference type="InParanoid" id="M1BHI9"/>
<accession>M1BHI9</accession>
<protein>
    <submittedName>
        <fullName evidence="1">Uncharacterized protein</fullName>
    </submittedName>
</protein>
<evidence type="ECO:0000313" key="2">
    <source>
        <dbReference type="Proteomes" id="UP000011115"/>
    </source>
</evidence>
<reference evidence="2" key="1">
    <citation type="journal article" date="2011" name="Nature">
        <title>Genome sequence and analysis of the tuber crop potato.</title>
        <authorList>
            <consortium name="The Potato Genome Sequencing Consortium"/>
        </authorList>
    </citation>
    <scope>NUCLEOTIDE SEQUENCE [LARGE SCALE GENOMIC DNA]</scope>
    <source>
        <strain evidence="2">cv. DM1-3 516 R44</strain>
    </source>
</reference>
<dbReference type="PaxDb" id="4113-PGSC0003DMT400045349"/>
<keyword evidence="2" id="KW-1185">Reference proteome</keyword>
<dbReference type="Proteomes" id="UP000011115">
    <property type="component" value="Unassembled WGS sequence"/>
</dbReference>
<proteinExistence type="predicted"/>
<organism evidence="1 2">
    <name type="scientific">Solanum tuberosum</name>
    <name type="common">Potato</name>
    <dbReference type="NCBI Taxonomy" id="4113"/>
    <lineage>
        <taxon>Eukaryota</taxon>
        <taxon>Viridiplantae</taxon>
        <taxon>Streptophyta</taxon>
        <taxon>Embryophyta</taxon>
        <taxon>Tracheophyta</taxon>
        <taxon>Spermatophyta</taxon>
        <taxon>Magnoliopsida</taxon>
        <taxon>eudicotyledons</taxon>
        <taxon>Gunneridae</taxon>
        <taxon>Pentapetalae</taxon>
        <taxon>asterids</taxon>
        <taxon>lamiids</taxon>
        <taxon>Solanales</taxon>
        <taxon>Solanaceae</taxon>
        <taxon>Solanoideae</taxon>
        <taxon>Solaneae</taxon>
        <taxon>Solanum</taxon>
    </lineage>
</organism>
<dbReference type="EnsemblPlants" id="PGSC0003DMT400045349">
    <property type="protein sequence ID" value="PGSC0003DMT400045349"/>
    <property type="gene ID" value="PGSC0003DMG400017598"/>
</dbReference>
<dbReference type="HOGENOM" id="CLU_148332_0_0_1"/>